<dbReference type="SUPFAM" id="SSF144232">
    <property type="entry name" value="HIT/MYND zinc finger-like"/>
    <property type="match status" value="1"/>
</dbReference>
<feature type="compositionally biased region" description="Basic and acidic residues" evidence="5">
    <location>
        <begin position="1222"/>
        <end position="1237"/>
    </location>
</feature>
<dbReference type="PROSITE" id="PS50865">
    <property type="entry name" value="ZF_MYND_2"/>
    <property type="match status" value="1"/>
</dbReference>
<dbReference type="Proteomes" id="UP000275385">
    <property type="component" value="Unassembled WGS sequence"/>
</dbReference>
<comment type="caution">
    <text evidence="7">The sequence shown here is derived from an EMBL/GenBank/DDBJ whole genome shotgun (WGS) entry which is preliminary data.</text>
</comment>
<organism evidence="7 8">
    <name type="scientific">Coniochaeta pulveracea</name>
    <dbReference type="NCBI Taxonomy" id="177199"/>
    <lineage>
        <taxon>Eukaryota</taxon>
        <taxon>Fungi</taxon>
        <taxon>Dikarya</taxon>
        <taxon>Ascomycota</taxon>
        <taxon>Pezizomycotina</taxon>
        <taxon>Sordariomycetes</taxon>
        <taxon>Sordariomycetidae</taxon>
        <taxon>Coniochaetales</taxon>
        <taxon>Coniochaetaceae</taxon>
        <taxon>Coniochaeta</taxon>
    </lineage>
</organism>
<keyword evidence="3" id="KW-0862">Zinc</keyword>
<protein>
    <recommendedName>
        <fullName evidence="6">MYND-type domain-containing protein</fullName>
    </recommendedName>
</protein>
<dbReference type="InterPro" id="IPR002893">
    <property type="entry name" value="Znf_MYND"/>
</dbReference>
<dbReference type="AlphaFoldDB" id="A0A420Y5J7"/>
<sequence length="1250" mass="140912">MAPRFPPLKRLVKFIGDTPAVNLAQNMPHGLDANILMLGCRDVHDMLYTVYSQQHLPERRLDFTCCDEDEFATARNFLFISLILHDPDVTADTLWNIYHNIYLSDTEVDVLETHLTTMFRTRYPYQGTLTTCDLETRKSLLGVLRQYQRTASRAHRRTNFPWSKDGEHPVIIKGRTHYLSREIMPAPSPRSSSPMYDVQYRHVAAITRYALEKGTVNEDDPRADIFNPVFRVALIDQTRCPSKALGYPHNPILRHDLQPEKLVRIAKKQFADWIAALRQIKSRVKFNFVIADFTVFCHTLQHYLTTDEVSANMRRRQLDHRTLVFDNHPARLFDVIDTTHLPGSYGVEVLYLTQPLLRDGPASSLYSMTLAQLGVNGINFDSMYNDCASTISILLGLASVEYWTNDTSILSYENCFFSKVTKQRVRHRILWKLNKHLSGAFAGDSSKLWSDPEPLAHCLLKLLTSVWSSEDHHLGYDFAGFAQFIQVVCRTVQTDVRRLRSHLVLNLPSHPQHLQSHLRRQLLFEVDIVFGFSLPKLQALGPSWHYTQYVDRTLSIALVLRRSVWHLFRRHYRTQHGICGNYDVCLPSNLFTVFHRDEDGQRVRLVRSDVHIIIAKVTDSSMGSETAGVKFEEDARGFPSYSPMVVTFVAKATPGMLQKRGAIGISEGERNLVELPMGDAGNKPSSVMVRDYYAESGHLPVYGGGPTAIPTTDWASSDAITQCGLGLLVEGFNAPEEKPTEFTAGHIVGFRRLLRLSDQERVFFHNRTFLTIDWISAFKAHLEAGNSAVYPLHFPLPGCKIFNPKQFWSSPSPSVWQIDGYLSKPGELPGLRHDIFTVRERARGGGALPVTLSMAHVSMHSLPQISLGVRGADNSTTENMLKRYTEDGMSSRKRELGQKLFQNATRASQEQPGRLDFRTVIEALFKRRPLEAPVAHCFSLYSSVRRGEHHILIITLGLFVDGGNGSVVLAAAVIPWTAPMKEDYAVDEFFKANTAIPISCFPLDDAQLKLWKHMLPGMAERCREWSHGPDSISPTLASPLVEQIPPVDIQIPSVCNFCSHEEDSEHPLSFCVACMSVKYCSPRCAQDDWDYHSVKCFTFDPSRSSRQASRAVTGGDNTTGDEAIVETVEEVEVEMVEDVEDGEEDEELRDRGDAGFLKYVEGSDLDVWNKFNEQYANSNTAGVIALEVIEGVEVETAEEVEVEMVEDVEVDTAEEVEFGTDEDVRAGDENMAARDENTAGITIRLAPPPP</sequence>
<feature type="domain" description="MYND-type" evidence="6">
    <location>
        <begin position="1055"/>
        <end position="1096"/>
    </location>
</feature>
<reference evidence="7 8" key="1">
    <citation type="submission" date="2018-08" db="EMBL/GenBank/DDBJ databases">
        <title>Draft genome of the lignicolous fungus Coniochaeta pulveracea.</title>
        <authorList>
            <person name="Borstlap C.J."/>
            <person name="De Witt R.N."/>
            <person name="Botha A."/>
            <person name="Volschenk H."/>
        </authorList>
    </citation>
    <scope>NUCLEOTIDE SEQUENCE [LARGE SCALE GENOMIC DNA]</scope>
    <source>
        <strain evidence="7 8">CAB683</strain>
    </source>
</reference>
<dbReference type="InterPro" id="IPR027974">
    <property type="entry name" value="DUF4470"/>
</dbReference>
<dbReference type="STRING" id="177199.A0A420Y5J7"/>
<dbReference type="GO" id="GO:0008270">
    <property type="term" value="F:zinc ion binding"/>
    <property type="evidence" value="ECO:0007669"/>
    <property type="project" value="UniProtKB-KW"/>
</dbReference>
<dbReference type="OrthoDB" id="432970at2759"/>
<evidence type="ECO:0000313" key="7">
    <source>
        <dbReference type="EMBL" id="RKU43117.1"/>
    </source>
</evidence>
<keyword evidence="1" id="KW-0479">Metal-binding</keyword>
<keyword evidence="8" id="KW-1185">Reference proteome</keyword>
<dbReference type="EMBL" id="QVQW01000047">
    <property type="protein sequence ID" value="RKU43117.1"/>
    <property type="molecule type" value="Genomic_DNA"/>
</dbReference>
<evidence type="ECO:0000259" key="6">
    <source>
        <dbReference type="PROSITE" id="PS50865"/>
    </source>
</evidence>
<evidence type="ECO:0000313" key="8">
    <source>
        <dbReference type="Proteomes" id="UP000275385"/>
    </source>
</evidence>
<dbReference type="PROSITE" id="PS01360">
    <property type="entry name" value="ZF_MYND_1"/>
    <property type="match status" value="1"/>
</dbReference>
<evidence type="ECO:0000256" key="3">
    <source>
        <dbReference type="ARBA" id="ARBA00022833"/>
    </source>
</evidence>
<proteinExistence type="predicted"/>
<evidence type="ECO:0000256" key="5">
    <source>
        <dbReference type="SAM" id="MobiDB-lite"/>
    </source>
</evidence>
<evidence type="ECO:0000256" key="1">
    <source>
        <dbReference type="ARBA" id="ARBA00022723"/>
    </source>
</evidence>
<dbReference type="Pfam" id="PF14737">
    <property type="entry name" value="DUF4470"/>
    <property type="match status" value="1"/>
</dbReference>
<keyword evidence="2 4" id="KW-0863">Zinc-finger</keyword>
<dbReference type="Gene3D" id="6.10.140.2220">
    <property type="match status" value="1"/>
</dbReference>
<feature type="region of interest" description="Disordered" evidence="5">
    <location>
        <begin position="1217"/>
        <end position="1250"/>
    </location>
</feature>
<evidence type="ECO:0000256" key="2">
    <source>
        <dbReference type="ARBA" id="ARBA00022771"/>
    </source>
</evidence>
<name>A0A420Y5J7_9PEZI</name>
<evidence type="ECO:0000256" key="4">
    <source>
        <dbReference type="PROSITE-ProRule" id="PRU00134"/>
    </source>
</evidence>
<gene>
    <name evidence="7" type="ORF">DL546_005110</name>
</gene>
<accession>A0A420Y5J7</accession>